<dbReference type="EMBL" id="CP011144">
    <property type="protein sequence ID" value="AKC88360.1"/>
    <property type="molecule type" value="Genomic_DNA"/>
</dbReference>
<dbReference type="Gene3D" id="3.40.50.150">
    <property type="entry name" value="Vaccinia Virus protein VP39"/>
    <property type="match status" value="1"/>
</dbReference>
<dbReference type="KEGG" id="psuw:WQ53_11620"/>
<keyword evidence="2" id="KW-1185">Reference proteome</keyword>
<dbReference type="PATRIC" id="fig|314722.6.peg.2516"/>
<accession>A0A0E3UQ30</accession>
<dbReference type="InterPro" id="IPR029063">
    <property type="entry name" value="SAM-dependent_MTases_sf"/>
</dbReference>
<reference evidence="1 2" key="1">
    <citation type="journal article" date="2015" name="Genome Announc.">
        <title>Complete Genome Sequence of Pseudoxanthomonas suwonensis Strain J1, a Cellulose-Degrading Bacterium Isolated from Leaf- and Wood-Enriched Soil.</title>
        <authorList>
            <person name="Hou L."/>
            <person name="Jiang J."/>
            <person name="Xu Z."/>
            <person name="Zhou Y."/>
            <person name="Leung F.C."/>
        </authorList>
    </citation>
    <scope>NUCLEOTIDE SEQUENCE [LARGE SCALE GENOMIC DNA]</scope>
    <source>
        <strain evidence="1 2">J1</strain>
    </source>
</reference>
<evidence type="ECO:0000313" key="1">
    <source>
        <dbReference type="EMBL" id="AKC88360.1"/>
    </source>
</evidence>
<organism evidence="1 2">
    <name type="scientific">Pseudoxanthomonas suwonensis</name>
    <dbReference type="NCBI Taxonomy" id="314722"/>
    <lineage>
        <taxon>Bacteria</taxon>
        <taxon>Pseudomonadati</taxon>
        <taxon>Pseudomonadota</taxon>
        <taxon>Gammaproteobacteria</taxon>
        <taxon>Lysobacterales</taxon>
        <taxon>Lysobacteraceae</taxon>
        <taxon>Pseudoxanthomonas</taxon>
    </lineage>
</organism>
<evidence type="ECO:0008006" key="3">
    <source>
        <dbReference type="Google" id="ProtNLM"/>
    </source>
</evidence>
<gene>
    <name evidence="1" type="ORF">WQ53_11620</name>
</gene>
<name>A0A0E3UQ30_9GAMM</name>
<dbReference type="AlphaFoldDB" id="A0A0E3UQ30"/>
<evidence type="ECO:0000313" key="2">
    <source>
        <dbReference type="Proteomes" id="UP000033067"/>
    </source>
</evidence>
<sequence>MFFRNSPEYWERRYALGGDSGAGSYGESAAYKATALNAFVEAHAIQSVIEFGCGDGNQLTLTRYPRYLGVDVSCSAVERCRSMFERDPTKSFITTREYAGETAQLALSLDVLYHLVEDSIYEDYLRTLFAAGREYVIIYSSSTDQPHHTMRHVMHRPVERDVAQRFPDFKRMHEAEPAPLQVGDSGFDARFFMYRKTPVLLS</sequence>
<dbReference type="SUPFAM" id="SSF53335">
    <property type="entry name" value="S-adenosyl-L-methionine-dependent methyltransferases"/>
    <property type="match status" value="1"/>
</dbReference>
<protein>
    <recommendedName>
        <fullName evidence="3">Class I SAM-dependent methyltransferase</fullName>
    </recommendedName>
</protein>
<proteinExistence type="predicted"/>
<dbReference type="Proteomes" id="UP000033067">
    <property type="component" value="Chromosome"/>
</dbReference>